<organism evidence="1 2">
    <name type="scientific">Crocosphaera subtropica (strain ATCC 51142 / BH68)</name>
    <name type="common">Cyanothece sp. (strain ATCC 51142)</name>
    <dbReference type="NCBI Taxonomy" id="43989"/>
    <lineage>
        <taxon>Bacteria</taxon>
        <taxon>Bacillati</taxon>
        <taxon>Cyanobacteriota</taxon>
        <taxon>Cyanophyceae</taxon>
        <taxon>Oscillatoriophycideae</taxon>
        <taxon>Chroococcales</taxon>
        <taxon>Aphanothecaceae</taxon>
        <taxon>Crocosphaera</taxon>
        <taxon>Crocosphaera subtropica</taxon>
    </lineage>
</organism>
<reference evidence="1 2" key="1">
    <citation type="journal article" date="2008" name="Proc. Natl. Acad. Sci. U.S.A.">
        <title>The genome of Cyanothece 51142, a unicellular diazotrophic cyanobacterium important in the marine nitrogen cycle.</title>
        <authorList>
            <person name="Welsh E.A."/>
            <person name="Liberton M."/>
            <person name="Stoeckel J."/>
            <person name="Loh T."/>
            <person name="Elvitigala T."/>
            <person name="Wang C."/>
            <person name="Wollam A."/>
            <person name="Fulton R.S."/>
            <person name="Clifton S.W."/>
            <person name="Jacobs J.M."/>
            <person name="Aurora R."/>
            <person name="Ghosh B.K."/>
            <person name="Sherman L.A."/>
            <person name="Smith R.D."/>
            <person name="Wilson R.K."/>
            <person name="Pakrasi H.B."/>
        </authorList>
    </citation>
    <scope>NUCLEOTIDE SEQUENCE [LARGE SCALE GENOMIC DNA]</scope>
    <source>
        <strain evidence="2">ATCC 51142 / BH68</strain>
    </source>
</reference>
<evidence type="ECO:0000313" key="2">
    <source>
        <dbReference type="Proteomes" id="UP000001203"/>
    </source>
</evidence>
<dbReference type="EMBL" id="CP000806">
    <property type="protein sequence ID" value="ACB51276.1"/>
    <property type="molecule type" value="Genomic_DNA"/>
</dbReference>
<sequence length="41" mass="4826">MTLATLESKQEKKYHNSTLIFGFFNHLLGQIDLINCFTNFF</sequence>
<evidence type="ECO:0000313" key="1">
    <source>
        <dbReference type="EMBL" id="ACB51276.1"/>
    </source>
</evidence>
<dbReference type="Proteomes" id="UP000001203">
    <property type="component" value="Chromosome circular"/>
</dbReference>
<gene>
    <name evidence="1" type="ordered locus">cce_1926</name>
</gene>
<keyword evidence="2" id="KW-1185">Reference proteome</keyword>
<name>B1X0I7_CROS5</name>
<dbReference type="KEGG" id="cyt:cce_1926"/>
<proteinExistence type="predicted"/>
<protein>
    <submittedName>
        <fullName evidence="1">Uncharacterized protein</fullName>
    </submittedName>
</protein>
<accession>B1X0I7</accession>
<dbReference type="HOGENOM" id="CLU_3268855_0_0_3"/>
<dbReference type="AlphaFoldDB" id="B1X0I7"/>